<dbReference type="EMBL" id="CM055749">
    <property type="protein sequence ID" value="KAJ7994494.1"/>
    <property type="molecule type" value="Genomic_DNA"/>
</dbReference>
<evidence type="ECO:0000313" key="1">
    <source>
        <dbReference type="EMBL" id="KAJ7994494.1"/>
    </source>
</evidence>
<accession>A0ACC2FSU6</accession>
<sequence length="539" mass="58532">MLLSSTAPLSPQLDGRERHPWGLHNPGEIYPTVTCWGYATAEPATGEPATGEPATATHLGPQRDTRGEDIQSLLVWMRVYPYSTCGTMSTSDSDYSIDYLASDSEDGDSALGLSPDPHAADSTRTQPSSSLPPLSSSSQSVDSPGNSGRSGDRARHLSENPTRPTGDQGLRPDGENLNDWGSGGGSGPLEPSDQNHCVSGTGEPKGCRHDALSQRRTRAFWDTTVSSHAWHHRGHDEALSPSGKSNEDRKRVHCGWETVPSEEAQKDSVFARKCTDLQCYLQPLSSILGGLRSGRYSERLSGFQESVAMDRIQRIMGVLQNPNTGERYVTVILKMEEMLHSWFPHIRPYQHPEPDLHTNNQEDHSPPPKKHKLSHVLVLPLPPSSLPDGSPPECGQHPALRPCDAPLSGSNPCYSSTHLKLVHTSPVCSSKTERALQEAPGLGKPVSRCPLRSSPNLPADHREQTQDDAVSSSTDVRGSPIDMYPQTLPHRALPRDHRQGPPSGKISSPCLERLLQSKKSIISLRNTGGNKPGGGSSWL</sequence>
<comment type="caution">
    <text evidence="1">The sequence shown here is derived from an EMBL/GenBank/DDBJ whole genome shotgun (WGS) entry which is preliminary data.</text>
</comment>
<organism evidence="1 2">
    <name type="scientific">Dallia pectoralis</name>
    <name type="common">Alaska blackfish</name>
    <dbReference type="NCBI Taxonomy" id="75939"/>
    <lineage>
        <taxon>Eukaryota</taxon>
        <taxon>Metazoa</taxon>
        <taxon>Chordata</taxon>
        <taxon>Craniata</taxon>
        <taxon>Vertebrata</taxon>
        <taxon>Euteleostomi</taxon>
        <taxon>Actinopterygii</taxon>
        <taxon>Neopterygii</taxon>
        <taxon>Teleostei</taxon>
        <taxon>Protacanthopterygii</taxon>
        <taxon>Esociformes</taxon>
        <taxon>Umbridae</taxon>
        <taxon>Dallia</taxon>
    </lineage>
</organism>
<dbReference type="Proteomes" id="UP001157502">
    <property type="component" value="Chromosome 22"/>
</dbReference>
<name>A0ACC2FSU6_DALPE</name>
<gene>
    <name evidence="1" type="ORF">DPEC_G00250070</name>
</gene>
<protein>
    <submittedName>
        <fullName evidence="1">Uncharacterized protein</fullName>
    </submittedName>
</protein>
<proteinExistence type="predicted"/>
<evidence type="ECO:0000313" key="2">
    <source>
        <dbReference type="Proteomes" id="UP001157502"/>
    </source>
</evidence>
<keyword evidence="2" id="KW-1185">Reference proteome</keyword>
<reference evidence="1" key="1">
    <citation type="submission" date="2021-05" db="EMBL/GenBank/DDBJ databases">
        <authorList>
            <person name="Pan Q."/>
            <person name="Jouanno E."/>
            <person name="Zahm M."/>
            <person name="Klopp C."/>
            <person name="Cabau C."/>
            <person name="Louis A."/>
            <person name="Berthelot C."/>
            <person name="Parey E."/>
            <person name="Roest Crollius H."/>
            <person name="Montfort J."/>
            <person name="Robinson-Rechavi M."/>
            <person name="Bouchez O."/>
            <person name="Lampietro C."/>
            <person name="Lopez Roques C."/>
            <person name="Donnadieu C."/>
            <person name="Postlethwait J."/>
            <person name="Bobe J."/>
            <person name="Dillon D."/>
            <person name="Chandos A."/>
            <person name="von Hippel F."/>
            <person name="Guiguen Y."/>
        </authorList>
    </citation>
    <scope>NUCLEOTIDE SEQUENCE</scope>
    <source>
        <strain evidence="1">YG-Jan2019</strain>
    </source>
</reference>